<dbReference type="Gene3D" id="1.10.340.70">
    <property type="match status" value="1"/>
</dbReference>
<protein>
    <submittedName>
        <fullName evidence="3">Uncharacterized protein LOC106011014</fullName>
    </submittedName>
</protein>
<feature type="region of interest" description="Disordered" evidence="1">
    <location>
        <begin position="181"/>
        <end position="207"/>
    </location>
</feature>
<reference evidence="3" key="1">
    <citation type="submission" date="2025-08" db="UniProtKB">
        <authorList>
            <consortium name="RefSeq"/>
        </authorList>
    </citation>
    <scope>IDENTIFICATION</scope>
</reference>
<evidence type="ECO:0000256" key="1">
    <source>
        <dbReference type="SAM" id="MobiDB-lite"/>
    </source>
</evidence>
<name>A0ABM0ZU79_APLCA</name>
<keyword evidence="2" id="KW-1185">Reference proteome</keyword>
<evidence type="ECO:0000313" key="2">
    <source>
        <dbReference type="Proteomes" id="UP000694888"/>
    </source>
</evidence>
<gene>
    <name evidence="3" type="primary">LOC106011014</name>
</gene>
<organism evidence="2 3">
    <name type="scientific">Aplysia californica</name>
    <name type="common">California sea hare</name>
    <dbReference type="NCBI Taxonomy" id="6500"/>
    <lineage>
        <taxon>Eukaryota</taxon>
        <taxon>Metazoa</taxon>
        <taxon>Spiralia</taxon>
        <taxon>Lophotrochozoa</taxon>
        <taxon>Mollusca</taxon>
        <taxon>Gastropoda</taxon>
        <taxon>Heterobranchia</taxon>
        <taxon>Euthyneura</taxon>
        <taxon>Tectipleura</taxon>
        <taxon>Aplysiida</taxon>
        <taxon>Aplysioidea</taxon>
        <taxon>Aplysiidae</taxon>
        <taxon>Aplysia</taxon>
    </lineage>
</organism>
<dbReference type="Proteomes" id="UP000694888">
    <property type="component" value="Unplaced"/>
</dbReference>
<dbReference type="PANTHER" id="PTHR38681:SF1">
    <property type="entry name" value="RETROVIRUS-RELATED POL POLYPROTEIN FROM TRANSPOSON 412-LIKE PROTEIN"/>
    <property type="match status" value="1"/>
</dbReference>
<proteinExistence type="predicted"/>
<feature type="compositionally biased region" description="Basic and acidic residues" evidence="1">
    <location>
        <begin position="192"/>
        <end position="207"/>
    </location>
</feature>
<dbReference type="RefSeq" id="XP_012934556.1">
    <property type="nucleotide sequence ID" value="XM_013079102.1"/>
</dbReference>
<dbReference type="PANTHER" id="PTHR38681">
    <property type="entry name" value="RETROVIRUS-RELATED POL POLYPROTEIN FROM TRANSPOSON 412-LIKE PROTEIN-RELATED"/>
    <property type="match status" value="1"/>
</dbReference>
<accession>A0ABM0ZU79</accession>
<sequence>MAPEVVPKTAVIIPFEFRRQVFESVHNLARPGVKATVKLISEKFVWHGLRRQDDLGYSSAELVYGELLIVPGDPLPSEASAWSATDFLTAFRAKVQFTRPRPAIQHCDPVTYFQPSLLTAKYVYIRSTTVKSSHQRPYKGPYMVLAPGEKTFLLDIGGRTERISVDRLKPVQVDPAQPVHLQQPARCSRPPVLREPKPTLRNTDGREQVTEAVHHRQLMSRAGRHVRPPARYQ</sequence>
<dbReference type="GeneID" id="106011014"/>
<evidence type="ECO:0000313" key="3">
    <source>
        <dbReference type="RefSeq" id="XP_012934556.1"/>
    </source>
</evidence>